<dbReference type="EMBL" id="CALNXJ010000030">
    <property type="protein sequence ID" value="CAH3136434.1"/>
    <property type="molecule type" value="Genomic_DNA"/>
</dbReference>
<sequence length="225" mass="25753">MEELTKEAEAKLQMLLYTNGKTRGIVEKGNLGAVARHRDNLQALVKEVDALKLKVEQTMFKAGKSAEDVGSWSSSIEEPIAEADEEVSRLEKWLVETNGEIEHRKHKDEEERKARAREEELKFEREQMEMKLEFERQLEETKAKQQPVEKANQIEQKGQQSYRNYRSQNPKVRAEIDGLPLTTEGYERAKNILIGEYGKTSEIVNAYVQNIANLPVITGTQPAPI</sequence>
<evidence type="ECO:0000256" key="1">
    <source>
        <dbReference type="SAM" id="MobiDB-lite"/>
    </source>
</evidence>
<keyword evidence="3" id="KW-1185">Reference proteome</keyword>
<dbReference type="AlphaFoldDB" id="A0AAU9X5T4"/>
<gene>
    <name evidence="2" type="ORF">PMEA_00017709</name>
</gene>
<organism evidence="2 3">
    <name type="scientific">Pocillopora meandrina</name>
    <dbReference type="NCBI Taxonomy" id="46732"/>
    <lineage>
        <taxon>Eukaryota</taxon>
        <taxon>Metazoa</taxon>
        <taxon>Cnidaria</taxon>
        <taxon>Anthozoa</taxon>
        <taxon>Hexacorallia</taxon>
        <taxon>Scleractinia</taxon>
        <taxon>Astrocoeniina</taxon>
        <taxon>Pocilloporidae</taxon>
        <taxon>Pocillopora</taxon>
    </lineage>
</organism>
<dbReference type="Proteomes" id="UP001159428">
    <property type="component" value="Unassembled WGS sequence"/>
</dbReference>
<comment type="caution">
    <text evidence="2">The sequence shown here is derived from an EMBL/GenBank/DDBJ whole genome shotgun (WGS) entry which is preliminary data.</text>
</comment>
<protein>
    <recommendedName>
        <fullName evidence="4">Coil containing protein</fullName>
    </recommendedName>
</protein>
<feature type="non-terminal residue" evidence="2">
    <location>
        <position position="225"/>
    </location>
</feature>
<evidence type="ECO:0000313" key="3">
    <source>
        <dbReference type="Proteomes" id="UP001159428"/>
    </source>
</evidence>
<name>A0AAU9X5T4_9CNID</name>
<proteinExistence type="predicted"/>
<feature type="compositionally biased region" description="Polar residues" evidence="1">
    <location>
        <begin position="153"/>
        <end position="169"/>
    </location>
</feature>
<feature type="region of interest" description="Disordered" evidence="1">
    <location>
        <begin position="140"/>
        <end position="169"/>
    </location>
</feature>
<accession>A0AAU9X5T4</accession>
<evidence type="ECO:0008006" key="4">
    <source>
        <dbReference type="Google" id="ProtNLM"/>
    </source>
</evidence>
<evidence type="ECO:0000313" key="2">
    <source>
        <dbReference type="EMBL" id="CAH3136434.1"/>
    </source>
</evidence>
<reference evidence="2 3" key="1">
    <citation type="submission" date="2022-05" db="EMBL/GenBank/DDBJ databases">
        <authorList>
            <consortium name="Genoscope - CEA"/>
            <person name="William W."/>
        </authorList>
    </citation>
    <scope>NUCLEOTIDE SEQUENCE [LARGE SCALE GENOMIC DNA]</scope>
</reference>